<dbReference type="FunFam" id="3.40.50.620:FF:000013">
    <property type="entry name" value="Pantothenate synthetase"/>
    <property type="match status" value="1"/>
</dbReference>
<keyword evidence="10" id="KW-1185">Reference proteome</keyword>
<evidence type="ECO:0000256" key="3">
    <source>
        <dbReference type="ARBA" id="ARBA00022598"/>
    </source>
</evidence>
<accession>A0A4R2THV0</accession>
<evidence type="ECO:0000256" key="2">
    <source>
        <dbReference type="ARBA" id="ARBA00009256"/>
    </source>
</evidence>
<keyword evidence="3 8" id="KW-0436">Ligase</keyword>
<keyword evidence="4 8" id="KW-0566">Pantothenate biosynthesis</keyword>
<comment type="caution">
    <text evidence="9">The sequence shown here is derived from an EMBL/GenBank/DDBJ whole genome shotgun (WGS) entry which is preliminary data.</text>
</comment>
<feature type="binding site" evidence="8">
    <location>
        <begin position="185"/>
        <end position="188"/>
    </location>
    <ligand>
        <name>ATP</name>
        <dbReference type="ChEBI" id="CHEBI:30616"/>
    </ligand>
</feature>
<dbReference type="UniPathway" id="UPA00028">
    <property type="reaction ID" value="UER00005"/>
</dbReference>
<dbReference type="FunFam" id="3.30.1300.10:FF:000001">
    <property type="entry name" value="Pantothenate synthetase"/>
    <property type="match status" value="1"/>
</dbReference>
<dbReference type="InterPro" id="IPR004821">
    <property type="entry name" value="Cyt_trans-like"/>
</dbReference>
<comment type="function">
    <text evidence="8">Catalyzes the condensation of pantoate with beta-alanine in an ATP-dependent reaction via a pantoyl-adenylate intermediate.</text>
</comment>
<evidence type="ECO:0000256" key="4">
    <source>
        <dbReference type="ARBA" id="ARBA00022655"/>
    </source>
</evidence>
<feature type="binding site" evidence="8">
    <location>
        <position position="62"/>
    </location>
    <ligand>
        <name>beta-alanine</name>
        <dbReference type="ChEBI" id="CHEBI:57966"/>
    </ligand>
</feature>
<keyword evidence="5 8" id="KW-0547">Nucleotide-binding</keyword>
<dbReference type="GO" id="GO:0005829">
    <property type="term" value="C:cytosol"/>
    <property type="evidence" value="ECO:0007669"/>
    <property type="project" value="TreeGrafter"/>
</dbReference>
<dbReference type="GO" id="GO:0015940">
    <property type="term" value="P:pantothenate biosynthetic process"/>
    <property type="evidence" value="ECO:0007669"/>
    <property type="project" value="UniProtKB-UniRule"/>
</dbReference>
<dbReference type="Gene3D" id="3.40.50.620">
    <property type="entry name" value="HUPs"/>
    <property type="match status" value="1"/>
</dbReference>
<comment type="similarity">
    <text evidence="2 8">Belongs to the pantothenate synthetase family.</text>
</comment>
<evidence type="ECO:0000256" key="7">
    <source>
        <dbReference type="ARBA" id="ARBA00048258"/>
    </source>
</evidence>
<feature type="binding site" evidence="8">
    <location>
        <position position="62"/>
    </location>
    <ligand>
        <name>(R)-pantoate</name>
        <dbReference type="ChEBI" id="CHEBI:15980"/>
    </ligand>
</feature>
<dbReference type="InterPro" id="IPR003721">
    <property type="entry name" value="Pantoate_ligase"/>
</dbReference>
<name>A0A4R2THV0_9FIRM</name>
<dbReference type="EC" id="6.3.2.1" evidence="8"/>
<feature type="binding site" evidence="8">
    <location>
        <begin position="148"/>
        <end position="151"/>
    </location>
    <ligand>
        <name>ATP</name>
        <dbReference type="ChEBI" id="CHEBI:30616"/>
    </ligand>
</feature>
<dbReference type="HAMAP" id="MF_00158">
    <property type="entry name" value="PanC"/>
    <property type="match status" value="1"/>
</dbReference>
<evidence type="ECO:0000313" key="9">
    <source>
        <dbReference type="EMBL" id="TCQ03068.1"/>
    </source>
</evidence>
<dbReference type="SUPFAM" id="SSF52374">
    <property type="entry name" value="Nucleotidylyl transferase"/>
    <property type="match status" value="1"/>
</dbReference>
<dbReference type="PANTHER" id="PTHR21299">
    <property type="entry name" value="CYTIDYLATE KINASE/PANTOATE-BETA-ALANINE LIGASE"/>
    <property type="match status" value="1"/>
</dbReference>
<evidence type="ECO:0000313" key="10">
    <source>
        <dbReference type="Proteomes" id="UP000295504"/>
    </source>
</evidence>
<dbReference type="Proteomes" id="UP000295504">
    <property type="component" value="Unassembled WGS sequence"/>
</dbReference>
<comment type="subcellular location">
    <subcellularLocation>
        <location evidence="8">Cytoplasm</location>
    </subcellularLocation>
</comment>
<gene>
    <name evidence="8" type="primary">panC</name>
    <name evidence="9" type="ORF">EDD79_101131</name>
</gene>
<comment type="subunit">
    <text evidence="8">Homodimer.</text>
</comment>
<dbReference type="EMBL" id="SLYC01000011">
    <property type="protein sequence ID" value="TCQ03068.1"/>
    <property type="molecule type" value="Genomic_DNA"/>
</dbReference>
<dbReference type="Pfam" id="PF02569">
    <property type="entry name" value="Pantoate_ligase"/>
    <property type="match status" value="1"/>
</dbReference>
<feature type="active site" description="Proton donor" evidence="8">
    <location>
        <position position="38"/>
    </location>
</feature>
<dbReference type="Gene3D" id="3.30.1300.10">
    <property type="entry name" value="Pantoate-beta-alanine ligase, C-terminal domain"/>
    <property type="match status" value="1"/>
</dbReference>
<evidence type="ECO:0000256" key="5">
    <source>
        <dbReference type="ARBA" id="ARBA00022741"/>
    </source>
</evidence>
<comment type="catalytic activity">
    <reaction evidence="7 8">
        <text>(R)-pantoate + beta-alanine + ATP = (R)-pantothenate + AMP + diphosphate + H(+)</text>
        <dbReference type="Rhea" id="RHEA:10912"/>
        <dbReference type="ChEBI" id="CHEBI:15378"/>
        <dbReference type="ChEBI" id="CHEBI:15980"/>
        <dbReference type="ChEBI" id="CHEBI:29032"/>
        <dbReference type="ChEBI" id="CHEBI:30616"/>
        <dbReference type="ChEBI" id="CHEBI:33019"/>
        <dbReference type="ChEBI" id="CHEBI:57966"/>
        <dbReference type="ChEBI" id="CHEBI:456215"/>
        <dbReference type="EC" id="6.3.2.1"/>
    </reaction>
</comment>
<dbReference type="PANTHER" id="PTHR21299:SF1">
    <property type="entry name" value="PANTOATE--BETA-ALANINE LIGASE"/>
    <property type="match status" value="1"/>
</dbReference>
<proteinExistence type="inferred from homology"/>
<keyword evidence="8" id="KW-0963">Cytoplasm</keyword>
<sequence>MIQIVSTVEEVRNIVKAEKAKGKSIGFVPTMGFLHEGHVSLIKKAKEENDFVVVSIFVNPTQFGPNEDYSIYPRDLDRDSKLSEHGGADLIFHPTVDIMYPKGSKTTVEVSDITERLCGASRPGHFKGVTTVVTKLFNIVAPHRAYFGEKDAQQLTVLQKMVKDLNVDIEIVPCPIVREEDGLAMSSRNVNLTSEDRKAALVLSRSLRTAKEKILQGEKNVGTIQSLIKSIIEEEPLVAIDYIEIVDGYTLEPIEAVNGKVLIALAAKVGKVRLIDNVIMEG</sequence>
<evidence type="ECO:0000256" key="8">
    <source>
        <dbReference type="HAMAP-Rule" id="MF_00158"/>
    </source>
</evidence>
<dbReference type="CDD" id="cd00560">
    <property type="entry name" value="PanC"/>
    <property type="match status" value="1"/>
</dbReference>
<dbReference type="AlphaFoldDB" id="A0A4R2THV0"/>
<dbReference type="NCBIfam" id="TIGR00125">
    <property type="entry name" value="cyt_tran_rel"/>
    <property type="match status" value="1"/>
</dbReference>
<evidence type="ECO:0000256" key="6">
    <source>
        <dbReference type="ARBA" id="ARBA00022840"/>
    </source>
</evidence>
<dbReference type="GO" id="GO:0005524">
    <property type="term" value="F:ATP binding"/>
    <property type="evidence" value="ECO:0007669"/>
    <property type="project" value="UniProtKB-KW"/>
</dbReference>
<keyword evidence="6 8" id="KW-0067">ATP-binding</keyword>
<comment type="miscellaneous">
    <text evidence="8">The reaction proceeds by a bi uni uni bi ping pong mechanism.</text>
</comment>
<dbReference type="InterPro" id="IPR014729">
    <property type="entry name" value="Rossmann-like_a/b/a_fold"/>
</dbReference>
<reference evidence="9 10" key="1">
    <citation type="submission" date="2019-03" db="EMBL/GenBank/DDBJ databases">
        <title>Genomic Encyclopedia of Type Strains, Phase IV (KMG-IV): sequencing the most valuable type-strain genomes for metagenomic binning, comparative biology and taxonomic classification.</title>
        <authorList>
            <person name="Goeker M."/>
        </authorList>
    </citation>
    <scope>NUCLEOTIDE SEQUENCE [LARGE SCALE GENOMIC DNA]</scope>
    <source>
        <strain evidence="9 10">DSM 100013</strain>
    </source>
</reference>
<evidence type="ECO:0000256" key="1">
    <source>
        <dbReference type="ARBA" id="ARBA00004990"/>
    </source>
</evidence>
<dbReference type="GO" id="GO:0004592">
    <property type="term" value="F:pantoate-beta-alanine ligase activity"/>
    <property type="evidence" value="ECO:0007669"/>
    <property type="project" value="UniProtKB-UniRule"/>
</dbReference>
<feature type="binding site" evidence="8">
    <location>
        <position position="154"/>
    </location>
    <ligand>
        <name>(R)-pantoate</name>
        <dbReference type="ChEBI" id="CHEBI:15980"/>
    </ligand>
</feature>
<organism evidence="9 10">
    <name type="scientific">Serpentinicella alkaliphila</name>
    <dbReference type="NCBI Taxonomy" id="1734049"/>
    <lineage>
        <taxon>Bacteria</taxon>
        <taxon>Bacillati</taxon>
        <taxon>Bacillota</taxon>
        <taxon>Clostridia</taxon>
        <taxon>Peptostreptococcales</taxon>
        <taxon>Natronincolaceae</taxon>
        <taxon>Serpentinicella</taxon>
    </lineage>
</organism>
<dbReference type="NCBIfam" id="TIGR00018">
    <property type="entry name" value="panC"/>
    <property type="match status" value="1"/>
</dbReference>
<comment type="pathway">
    <text evidence="1 8">Cofactor biosynthesis; (R)-pantothenate biosynthesis; (R)-pantothenate from (R)-pantoate and beta-alanine: step 1/1.</text>
</comment>
<feature type="binding site" evidence="8">
    <location>
        <position position="177"/>
    </location>
    <ligand>
        <name>ATP</name>
        <dbReference type="ChEBI" id="CHEBI:30616"/>
    </ligand>
</feature>
<protein>
    <recommendedName>
        <fullName evidence="8">Pantothenate synthetase</fullName>
        <shortName evidence="8">PS</shortName>
        <ecNumber evidence="8">6.3.2.1</ecNumber>
    </recommendedName>
    <alternativeName>
        <fullName evidence="8">Pantoate--beta-alanine ligase</fullName>
    </alternativeName>
    <alternativeName>
        <fullName evidence="8">Pantoate-activating enzyme</fullName>
    </alternativeName>
</protein>
<dbReference type="InterPro" id="IPR042176">
    <property type="entry name" value="Pantoate_ligase_C"/>
</dbReference>
<feature type="binding site" evidence="8">
    <location>
        <begin position="31"/>
        <end position="38"/>
    </location>
    <ligand>
        <name>ATP</name>
        <dbReference type="ChEBI" id="CHEBI:30616"/>
    </ligand>
</feature>